<dbReference type="CDD" id="cd00405">
    <property type="entry name" value="PRAI"/>
    <property type="match status" value="1"/>
</dbReference>
<evidence type="ECO:0000256" key="1">
    <source>
        <dbReference type="ARBA" id="ARBA00001164"/>
    </source>
</evidence>
<organism evidence="11 12">
    <name type="scientific">Aurantimonas manganoxydans (strain ATCC BAA-1229 / DSM 21871 / SI85-9A1)</name>
    <dbReference type="NCBI Taxonomy" id="287752"/>
    <lineage>
        <taxon>Bacteria</taxon>
        <taxon>Pseudomonadati</taxon>
        <taxon>Pseudomonadota</taxon>
        <taxon>Alphaproteobacteria</taxon>
        <taxon>Hyphomicrobiales</taxon>
        <taxon>Aurantimonadaceae</taxon>
        <taxon>Aurantimonas</taxon>
    </lineage>
</organism>
<dbReference type="UniPathway" id="UPA00035">
    <property type="reaction ID" value="UER00042"/>
</dbReference>
<reference evidence="11 12" key="1">
    <citation type="journal article" date="2008" name="Appl. Environ. Microbiol.">
        <title>Genomic insights into Mn(II) oxidation by the marine alphaproteobacterium Aurantimonas sp. strain SI85-9A1.</title>
        <authorList>
            <person name="Dick G.J."/>
            <person name="Podell S."/>
            <person name="Johnson H.A."/>
            <person name="Rivera-Espinoza Y."/>
            <person name="Bernier-Latmani R."/>
            <person name="McCarthy J.K."/>
            <person name="Torpey J.W."/>
            <person name="Clement B.G."/>
            <person name="Gaasterland T."/>
            <person name="Tebo B.M."/>
        </authorList>
    </citation>
    <scope>NUCLEOTIDE SEQUENCE [LARGE SCALE GENOMIC DNA]</scope>
    <source>
        <strain evidence="11 12">SI85-9A1</strain>
    </source>
</reference>
<evidence type="ECO:0000256" key="3">
    <source>
        <dbReference type="ARBA" id="ARBA00012572"/>
    </source>
</evidence>
<evidence type="ECO:0000256" key="2">
    <source>
        <dbReference type="ARBA" id="ARBA00004664"/>
    </source>
</evidence>
<comment type="pathway">
    <text evidence="2 9">Amino-acid biosynthesis; L-tryptophan biosynthesis; L-tryptophan from chorismate: step 3/5.</text>
</comment>
<feature type="domain" description="N-(5'phosphoribosyl) anthranilate isomerase (PRAI)" evidence="10">
    <location>
        <begin position="6"/>
        <end position="213"/>
    </location>
</feature>
<dbReference type="InterPro" id="IPR013785">
    <property type="entry name" value="Aldolase_TIM"/>
</dbReference>
<evidence type="ECO:0000313" key="11">
    <source>
        <dbReference type="EMBL" id="EAS49073.1"/>
    </source>
</evidence>
<evidence type="ECO:0000256" key="5">
    <source>
        <dbReference type="ARBA" id="ARBA00022605"/>
    </source>
</evidence>
<dbReference type="RefSeq" id="WP_009211094.1">
    <property type="nucleotide sequence ID" value="NZ_BBWP01000005.1"/>
</dbReference>
<gene>
    <name evidence="9" type="primary">trpF</name>
    <name evidence="11" type="ORF">SI859A1_03281</name>
</gene>
<dbReference type="PANTHER" id="PTHR42894:SF1">
    <property type="entry name" value="N-(5'-PHOSPHORIBOSYL)ANTHRANILATE ISOMERASE"/>
    <property type="match status" value="1"/>
</dbReference>
<evidence type="ECO:0000256" key="8">
    <source>
        <dbReference type="ARBA" id="ARBA00023235"/>
    </source>
</evidence>
<dbReference type="HAMAP" id="MF_00135">
    <property type="entry name" value="PRAI"/>
    <property type="match status" value="1"/>
</dbReference>
<dbReference type="Pfam" id="PF00697">
    <property type="entry name" value="PRAI"/>
    <property type="match status" value="1"/>
</dbReference>
<evidence type="ECO:0000256" key="4">
    <source>
        <dbReference type="ARBA" id="ARBA00022272"/>
    </source>
</evidence>
<dbReference type="Proteomes" id="UP000000321">
    <property type="component" value="Unassembled WGS sequence"/>
</dbReference>
<dbReference type="GO" id="GO:0000162">
    <property type="term" value="P:L-tryptophan biosynthetic process"/>
    <property type="evidence" value="ECO:0007669"/>
    <property type="project" value="UniProtKB-UniRule"/>
</dbReference>
<sequence>MRAFDVKICGLSTPETLAVALERGASHVGFVHFARSPRHMDVGPMAELVAKVDGRAETVIVTVDPDDALLDRFARDVKPDWLQLHGRETPERVREIKARTGLKVMKALPVAAAGDLAAVAPYAGVADRILLDSKRPKGSDLPGGNGVSFDWTLLTSAGSGLDPQMAYMLSGGIDADNVAEAVRIADPSGIDVSSGVESAPGVKDAGRMHSFFDALDRLGEPARKARVS</sequence>
<dbReference type="SUPFAM" id="SSF51366">
    <property type="entry name" value="Ribulose-phoshate binding barrel"/>
    <property type="match status" value="1"/>
</dbReference>
<evidence type="ECO:0000256" key="9">
    <source>
        <dbReference type="HAMAP-Rule" id="MF_00135"/>
    </source>
</evidence>
<proteinExistence type="inferred from homology"/>
<dbReference type="EMBL" id="AAPJ01000006">
    <property type="protein sequence ID" value="EAS49073.1"/>
    <property type="molecule type" value="Genomic_DNA"/>
</dbReference>
<dbReference type="EC" id="5.3.1.24" evidence="3 9"/>
<dbReference type="Gene3D" id="3.20.20.70">
    <property type="entry name" value="Aldolase class I"/>
    <property type="match status" value="1"/>
</dbReference>
<keyword evidence="12" id="KW-1185">Reference proteome</keyword>
<dbReference type="BioCyc" id="AURANTIMONAS:SI859A1_03281-MONOMER"/>
<evidence type="ECO:0000256" key="6">
    <source>
        <dbReference type="ARBA" id="ARBA00022822"/>
    </source>
</evidence>
<accession>Q1YFA0</accession>
<evidence type="ECO:0000259" key="10">
    <source>
        <dbReference type="Pfam" id="PF00697"/>
    </source>
</evidence>
<comment type="catalytic activity">
    <reaction evidence="1 9">
        <text>N-(5-phospho-beta-D-ribosyl)anthranilate = 1-(2-carboxyphenylamino)-1-deoxy-D-ribulose 5-phosphate</text>
        <dbReference type="Rhea" id="RHEA:21540"/>
        <dbReference type="ChEBI" id="CHEBI:18277"/>
        <dbReference type="ChEBI" id="CHEBI:58613"/>
        <dbReference type="EC" id="5.3.1.24"/>
    </reaction>
</comment>
<comment type="caution">
    <text evidence="11">The sequence shown here is derived from an EMBL/GenBank/DDBJ whole genome shotgun (WGS) entry which is preliminary data.</text>
</comment>
<evidence type="ECO:0000256" key="7">
    <source>
        <dbReference type="ARBA" id="ARBA00023141"/>
    </source>
</evidence>
<keyword evidence="5 9" id="KW-0028">Amino-acid biosynthesis</keyword>
<dbReference type="InterPro" id="IPR011060">
    <property type="entry name" value="RibuloseP-bd_barrel"/>
</dbReference>
<keyword evidence="7 9" id="KW-0057">Aromatic amino acid biosynthesis</keyword>
<dbReference type="HOGENOM" id="CLU_076364_1_1_5"/>
<protein>
    <recommendedName>
        <fullName evidence="4 9">N-(5'-phosphoribosyl)anthranilate isomerase</fullName>
        <shortName evidence="9">PRAI</shortName>
        <ecNumber evidence="3 9">5.3.1.24</ecNumber>
    </recommendedName>
</protein>
<evidence type="ECO:0000313" key="12">
    <source>
        <dbReference type="Proteomes" id="UP000000321"/>
    </source>
</evidence>
<dbReference type="InterPro" id="IPR044643">
    <property type="entry name" value="TrpF_fam"/>
</dbReference>
<dbReference type="PANTHER" id="PTHR42894">
    <property type="entry name" value="N-(5'-PHOSPHORIBOSYL)ANTHRANILATE ISOMERASE"/>
    <property type="match status" value="1"/>
</dbReference>
<dbReference type="GO" id="GO:0004640">
    <property type="term" value="F:phosphoribosylanthranilate isomerase activity"/>
    <property type="evidence" value="ECO:0007669"/>
    <property type="project" value="UniProtKB-UniRule"/>
</dbReference>
<comment type="similarity">
    <text evidence="9">Belongs to the TrpF family.</text>
</comment>
<name>Q1YFA0_AURMS</name>
<dbReference type="NCBIfam" id="NF002295">
    <property type="entry name" value="PRK01222.1-1"/>
    <property type="match status" value="1"/>
</dbReference>
<keyword evidence="8 9" id="KW-0413">Isomerase</keyword>
<dbReference type="InterPro" id="IPR001240">
    <property type="entry name" value="PRAI_dom"/>
</dbReference>
<dbReference type="AlphaFoldDB" id="Q1YFA0"/>
<dbReference type="OrthoDB" id="9796196at2"/>
<keyword evidence="6 9" id="KW-0822">Tryptophan biosynthesis</keyword>